<keyword evidence="1" id="KW-0472">Membrane</keyword>
<keyword evidence="3" id="KW-1185">Reference proteome</keyword>
<accession>A0ABV1KR06</accession>
<dbReference type="RefSeq" id="WP_232187507.1">
    <property type="nucleotide sequence ID" value="NZ_JAIOAP010000013.1"/>
</dbReference>
<sequence length="136" mass="15720">MTFLRRIRQYRVYRRLVMSYLLLSVITITLLSYILYSMFSARAVQEIDRSSKQMLAQVSYTANVVYGQVQDVTGQLLSDNEIMSFLYAKEDNKRVDYTASLFLTRIQGVYPFIKNLSTMACAELSLQDILDSLTVN</sequence>
<evidence type="ECO:0000313" key="2">
    <source>
        <dbReference type="EMBL" id="MEQ4482509.1"/>
    </source>
</evidence>
<reference evidence="2 3" key="1">
    <citation type="journal article" date="2023" name="Genome Announc.">
        <title>Pan-Genome Analyses of the Genus Cohnella and Proposal of the Novel Species Cohnella silvisoli sp. nov., Isolated from Forest Soil.</title>
        <authorList>
            <person name="Wang C."/>
            <person name="Mao L."/>
            <person name="Bao G."/>
            <person name="Zhu H."/>
        </authorList>
    </citation>
    <scope>NUCLEOTIDE SEQUENCE [LARGE SCALE GENOMIC DNA]</scope>
    <source>
        <strain evidence="2 3">NL03-T5-1</strain>
    </source>
</reference>
<dbReference type="Proteomes" id="UP001493487">
    <property type="component" value="Unassembled WGS sequence"/>
</dbReference>
<keyword evidence="1" id="KW-0812">Transmembrane</keyword>
<dbReference type="EMBL" id="JASKHM010000004">
    <property type="protein sequence ID" value="MEQ4482509.1"/>
    <property type="molecule type" value="Genomic_DNA"/>
</dbReference>
<evidence type="ECO:0008006" key="4">
    <source>
        <dbReference type="Google" id="ProtNLM"/>
    </source>
</evidence>
<feature type="transmembrane region" description="Helical" evidence="1">
    <location>
        <begin position="20"/>
        <end position="39"/>
    </location>
</feature>
<gene>
    <name evidence="2" type="ORF">QJS35_08895</name>
</gene>
<organism evidence="2 3">
    <name type="scientific">Cohnella silvisoli</name>
    <dbReference type="NCBI Taxonomy" id="2873699"/>
    <lineage>
        <taxon>Bacteria</taxon>
        <taxon>Bacillati</taxon>
        <taxon>Bacillota</taxon>
        <taxon>Bacilli</taxon>
        <taxon>Bacillales</taxon>
        <taxon>Paenibacillaceae</taxon>
        <taxon>Cohnella</taxon>
    </lineage>
</organism>
<keyword evidence="1" id="KW-1133">Transmembrane helix</keyword>
<name>A0ABV1KR06_9BACL</name>
<evidence type="ECO:0000256" key="1">
    <source>
        <dbReference type="SAM" id="Phobius"/>
    </source>
</evidence>
<comment type="caution">
    <text evidence="2">The sequence shown here is derived from an EMBL/GenBank/DDBJ whole genome shotgun (WGS) entry which is preliminary data.</text>
</comment>
<proteinExistence type="predicted"/>
<protein>
    <recommendedName>
        <fullName evidence="4">Sensor histidine kinase</fullName>
    </recommendedName>
</protein>
<evidence type="ECO:0000313" key="3">
    <source>
        <dbReference type="Proteomes" id="UP001493487"/>
    </source>
</evidence>